<dbReference type="Pfam" id="PF00072">
    <property type="entry name" value="Response_reg"/>
    <property type="match status" value="1"/>
</dbReference>
<feature type="domain" description="Response regulatory" evidence="15">
    <location>
        <begin position="1080"/>
        <end position="1195"/>
    </location>
</feature>
<evidence type="ECO:0000256" key="8">
    <source>
        <dbReference type="ARBA" id="ARBA00023012"/>
    </source>
</evidence>
<dbReference type="CDD" id="cd17574">
    <property type="entry name" value="REC_OmpR"/>
    <property type="match status" value="1"/>
</dbReference>
<dbReference type="Gene3D" id="2.60.40.10">
    <property type="entry name" value="Immunoglobulins"/>
    <property type="match status" value="1"/>
</dbReference>
<evidence type="ECO:0000256" key="2">
    <source>
        <dbReference type="ARBA" id="ARBA00012438"/>
    </source>
</evidence>
<feature type="domain" description="HTH araC/xylS-type" evidence="13">
    <location>
        <begin position="1227"/>
        <end position="1326"/>
    </location>
</feature>
<dbReference type="EC" id="2.7.13.3" evidence="2"/>
<evidence type="ECO:0000256" key="7">
    <source>
        <dbReference type="ARBA" id="ARBA00022840"/>
    </source>
</evidence>
<dbReference type="SUPFAM" id="SSF47384">
    <property type="entry name" value="Homodimeric domain of signal transducing histidine kinase"/>
    <property type="match status" value="1"/>
</dbReference>
<dbReference type="PROSITE" id="PS50110">
    <property type="entry name" value="RESPONSE_REGULATORY"/>
    <property type="match status" value="1"/>
</dbReference>
<dbReference type="Pfam" id="PF07495">
    <property type="entry name" value="Y_Y_Y"/>
    <property type="match status" value="1"/>
</dbReference>
<dbReference type="InterPro" id="IPR011006">
    <property type="entry name" value="CheY-like_superfamily"/>
</dbReference>
<dbReference type="CDD" id="cd16922">
    <property type="entry name" value="HATPase_EvgS-ArcB-TorS-like"/>
    <property type="match status" value="1"/>
</dbReference>
<dbReference type="Gene3D" id="1.10.287.130">
    <property type="match status" value="1"/>
</dbReference>
<protein>
    <recommendedName>
        <fullName evidence="2">histidine kinase</fullName>
        <ecNumber evidence="2">2.7.13.3</ecNumber>
    </recommendedName>
</protein>
<evidence type="ECO:0000256" key="10">
    <source>
        <dbReference type="ARBA" id="ARBA00023125"/>
    </source>
</evidence>
<dbReference type="PROSITE" id="PS00041">
    <property type="entry name" value="HTH_ARAC_FAMILY_1"/>
    <property type="match status" value="1"/>
</dbReference>
<evidence type="ECO:0000259" key="15">
    <source>
        <dbReference type="PROSITE" id="PS50110"/>
    </source>
</evidence>
<dbReference type="InterPro" id="IPR013783">
    <property type="entry name" value="Ig-like_fold"/>
</dbReference>
<dbReference type="FunFam" id="3.30.565.10:FF:000037">
    <property type="entry name" value="Hybrid sensor histidine kinase/response regulator"/>
    <property type="match status" value="1"/>
</dbReference>
<dbReference type="InterPro" id="IPR018062">
    <property type="entry name" value="HTH_AraC-typ_CS"/>
</dbReference>
<dbReference type="InterPro" id="IPR003661">
    <property type="entry name" value="HisK_dim/P_dom"/>
</dbReference>
<dbReference type="InterPro" id="IPR011047">
    <property type="entry name" value="Quinoprotein_ADH-like_sf"/>
</dbReference>
<dbReference type="SUPFAM" id="SSF55874">
    <property type="entry name" value="ATPase domain of HSP90 chaperone/DNA topoisomerase II/histidine kinase"/>
    <property type="match status" value="1"/>
</dbReference>
<keyword evidence="17" id="KW-1185">Reference proteome</keyword>
<keyword evidence="11" id="KW-0804">Transcription</keyword>
<evidence type="ECO:0000256" key="1">
    <source>
        <dbReference type="ARBA" id="ARBA00000085"/>
    </source>
</evidence>
<dbReference type="Pfam" id="PF02518">
    <property type="entry name" value="HATPase_c"/>
    <property type="match status" value="1"/>
</dbReference>
<comment type="catalytic activity">
    <reaction evidence="1">
        <text>ATP + protein L-histidine = ADP + protein N-phospho-L-histidine.</text>
        <dbReference type="EC" id="2.7.13.3"/>
    </reaction>
</comment>
<dbReference type="InterPro" id="IPR009057">
    <property type="entry name" value="Homeodomain-like_sf"/>
</dbReference>
<comment type="caution">
    <text evidence="16">The sequence shown here is derived from an EMBL/GenBank/DDBJ whole genome shotgun (WGS) entry which is preliminary data.</text>
</comment>
<keyword evidence="5" id="KW-0547">Nucleotide-binding</keyword>
<feature type="domain" description="Histidine kinase" evidence="14">
    <location>
        <begin position="829"/>
        <end position="1045"/>
    </location>
</feature>
<dbReference type="InterPro" id="IPR004358">
    <property type="entry name" value="Sig_transdc_His_kin-like_C"/>
</dbReference>
<dbReference type="Gene3D" id="2.130.10.10">
    <property type="entry name" value="YVTN repeat-like/Quinoprotein amine dehydrogenase"/>
    <property type="match status" value="2"/>
</dbReference>
<dbReference type="Gene3D" id="3.40.50.2300">
    <property type="match status" value="1"/>
</dbReference>
<dbReference type="InterPro" id="IPR011123">
    <property type="entry name" value="Y_Y_Y"/>
</dbReference>
<dbReference type="PROSITE" id="PS50109">
    <property type="entry name" value="HIS_KIN"/>
    <property type="match status" value="1"/>
</dbReference>
<evidence type="ECO:0000256" key="6">
    <source>
        <dbReference type="ARBA" id="ARBA00022777"/>
    </source>
</evidence>
<evidence type="ECO:0000313" key="16">
    <source>
        <dbReference type="EMBL" id="PRX57516.1"/>
    </source>
</evidence>
<dbReference type="FunFam" id="3.40.50.2300:FF:000138">
    <property type="entry name" value="Two-component system sensor histidine kinase/response regulator"/>
    <property type="match status" value="1"/>
</dbReference>
<dbReference type="Gene3D" id="3.30.565.10">
    <property type="entry name" value="Histidine kinase-like ATPase, C-terminal domain"/>
    <property type="match status" value="1"/>
</dbReference>
<evidence type="ECO:0000259" key="14">
    <source>
        <dbReference type="PROSITE" id="PS50109"/>
    </source>
</evidence>
<evidence type="ECO:0000313" key="17">
    <source>
        <dbReference type="Proteomes" id="UP000237640"/>
    </source>
</evidence>
<dbReference type="GO" id="GO:0003700">
    <property type="term" value="F:DNA-binding transcription factor activity"/>
    <property type="evidence" value="ECO:0007669"/>
    <property type="project" value="InterPro"/>
</dbReference>
<evidence type="ECO:0000256" key="5">
    <source>
        <dbReference type="ARBA" id="ARBA00022741"/>
    </source>
</evidence>
<keyword evidence="3 12" id="KW-0597">Phosphoprotein</keyword>
<reference evidence="16 17" key="1">
    <citation type="submission" date="2018-03" db="EMBL/GenBank/DDBJ databases">
        <title>Genomic Encyclopedia of Archaeal and Bacterial Type Strains, Phase II (KMG-II): from individual species to whole genera.</title>
        <authorList>
            <person name="Goeker M."/>
        </authorList>
    </citation>
    <scope>NUCLEOTIDE SEQUENCE [LARGE SCALE GENOMIC DNA]</scope>
    <source>
        <strain evidence="16 17">DSM 25027</strain>
    </source>
</reference>
<evidence type="ECO:0000256" key="11">
    <source>
        <dbReference type="ARBA" id="ARBA00023163"/>
    </source>
</evidence>
<dbReference type="GO" id="GO:0000155">
    <property type="term" value="F:phosphorelay sensor kinase activity"/>
    <property type="evidence" value="ECO:0007669"/>
    <property type="project" value="InterPro"/>
</dbReference>
<dbReference type="PROSITE" id="PS01124">
    <property type="entry name" value="HTH_ARAC_FAMILY_2"/>
    <property type="match status" value="1"/>
</dbReference>
<proteinExistence type="predicted"/>
<sequence>MLVTGCLSYSTLFSQSSAGQPEGGLYTESGLPIIENYTPDQYEALNQNWDIAQDSLGRMYFANGGGVLIYDGVNWDLFELPKQSHVKSIAIDKDNYVYVGATNEFGYLRPQTSGTPTYISLSDSLSKPDSDFRVVWQTHATSEGIYFQSTEAIFRWKDDMLQSWKPPNGNKIFKSFWVNHTYYMWVQNEGLMHLKNGSLQMARNGSFFADKRIVAILAMEADKLLITTFDKLYIYNGNKVQSFQTDLNGFINENNLYAGLKLRNGMFVFAGYKEGLAAMDGRGKKVLLLEGQEILPAPVLNLFQDRSGTLWAGLEYGVSKIDFPSSFSHFNQLGLNDRVVSMIRFKGEFYAGGVKGLYRLKKEGKEQAHFVKIQGSDYRIWDLALFGDELLISHEDQNGDVLVWDNNSLQHIGDIMVSALLRSSLDTNRVFIATPGGLTSLYKINDEWLDEGFFERINTGIYSIIEETNGNLWLGTSSSEVWHVSFDDPNSAQHMSKFKLDKYGVEDGLPDEIGHFHFFKNKVFYSAFTDGSTYEFYPQKNRFELSETIRKLVSLPEKKVLFYGANEQEDILIRIDNSDNTSKFIVGWKQENGEYVTEDLGFERISSLTGPTALPFLEKDSVVWYAGKDGIFRQDLRVKRKHLSNRKMHTLITKVIYGEDSVLYGGYGTSNVLQLPFKQNQFRFQFALPSFYQENNKYQYQLEGFHTNWSDWSLETQKDFTNIPEGDFTFKVRAKNIFGEISEPARYSFTILPPWYRTWWAYAGYALIAGLLLWGFARWRSNQLHRKNLILEGIIKRRTEEIRQKNKQLSYQTERLKELDTMKTRLFANISHEFRTPLTLIKGPIEKLESAEKNTISTPNIKMIRRNANRLLNLVNQLLDLSKLDSGKLRLNESEGDVLKCIRAAASAFSSHAASRKMDYQIKIPSHLLWASFDRDKLEKIVYNLLSNAFKFTEDEGRVIIEAEYRSGRLRLKVSDTGVGIAPDKLPHIFDRFFQVDDSYTREKSGSGIGLALTKELTELMGGIVFVESELSKGTLFRLVIPLEEIRSGQIQEDEEYAVRFIEEPRLTVGSFSTTDKEDKILIIEDNNDMRHFIREQLEQQYAVLEARNGKEGLKMAQKEMPELIITDLMMPQMDGITLCKKLKTDLVTSHIPVIMLTAKAGIENKLEGLETGADEYLTKPFNARELQVRTKNLIESRRKLRELFSKNISLDPKEITVTSLDEKFLTQLLQLFEKNYVDSGFGLPQMQKELGMSKTQLHSKIKALTSHPPGELLRNFRLKRAAQLLLQQADNVSQIAYDTGFNSLSYFTRCFKQLYGMSPSEYVQKQNKK</sequence>
<dbReference type="SUPFAM" id="SSF50998">
    <property type="entry name" value="Quinoprotein alcohol dehydrogenase-like"/>
    <property type="match status" value="1"/>
</dbReference>
<gene>
    <name evidence="16" type="ORF">CLV81_1521</name>
</gene>
<organism evidence="16 17">
    <name type="scientific">Flagellimonas meridianipacifica</name>
    <dbReference type="NCBI Taxonomy" id="1080225"/>
    <lineage>
        <taxon>Bacteria</taxon>
        <taxon>Pseudomonadati</taxon>
        <taxon>Bacteroidota</taxon>
        <taxon>Flavobacteriia</taxon>
        <taxon>Flavobacteriales</taxon>
        <taxon>Flavobacteriaceae</taxon>
        <taxon>Flagellimonas</taxon>
    </lineage>
</organism>
<dbReference type="InterPro" id="IPR003594">
    <property type="entry name" value="HATPase_dom"/>
</dbReference>
<dbReference type="PANTHER" id="PTHR43547:SF2">
    <property type="entry name" value="HYBRID SIGNAL TRANSDUCTION HISTIDINE KINASE C"/>
    <property type="match status" value="1"/>
</dbReference>
<dbReference type="InterPro" id="IPR015943">
    <property type="entry name" value="WD40/YVTN_repeat-like_dom_sf"/>
</dbReference>
<dbReference type="Pfam" id="PF12833">
    <property type="entry name" value="HTH_18"/>
    <property type="match status" value="1"/>
</dbReference>
<dbReference type="SMART" id="SM00387">
    <property type="entry name" value="HATPase_c"/>
    <property type="match status" value="1"/>
</dbReference>
<dbReference type="InterPro" id="IPR036890">
    <property type="entry name" value="HATPase_C_sf"/>
</dbReference>
<evidence type="ECO:0000256" key="3">
    <source>
        <dbReference type="ARBA" id="ARBA00022553"/>
    </source>
</evidence>
<dbReference type="InterPro" id="IPR036097">
    <property type="entry name" value="HisK_dim/P_sf"/>
</dbReference>
<dbReference type="SMART" id="SM00388">
    <property type="entry name" value="HisKA"/>
    <property type="match status" value="1"/>
</dbReference>
<dbReference type="EMBL" id="PVYX01000001">
    <property type="protein sequence ID" value="PRX57516.1"/>
    <property type="molecule type" value="Genomic_DNA"/>
</dbReference>
<accession>A0A2T0MJ41</accession>
<evidence type="ECO:0000256" key="9">
    <source>
        <dbReference type="ARBA" id="ARBA00023015"/>
    </source>
</evidence>
<dbReference type="GO" id="GO:0005524">
    <property type="term" value="F:ATP binding"/>
    <property type="evidence" value="ECO:0007669"/>
    <property type="project" value="UniProtKB-KW"/>
</dbReference>
<evidence type="ECO:0000259" key="13">
    <source>
        <dbReference type="PROSITE" id="PS01124"/>
    </source>
</evidence>
<keyword evidence="7" id="KW-0067">ATP-binding</keyword>
<dbReference type="InterPro" id="IPR001789">
    <property type="entry name" value="Sig_transdc_resp-reg_receiver"/>
</dbReference>
<dbReference type="InterPro" id="IPR005467">
    <property type="entry name" value="His_kinase_dom"/>
</dbReference>
<dbReference type="PRINTS" id="PR00344">
    <property type="entry name" value="BCTRLSENSOR"/>
</dbReference>
<keyword evidence="8" id="KW-0902">Two-component regulatory system</keyword>
<dbReference type="GO" id="GO:0043565">
    <property type="term" value="F:sequence-specific DNA binding"/>
    <property type="evidence" value="ECO:0007669"/>
    <property type="project" value="InterPro"/>
</dbReference>
<dbReference type="SUPFAM" id="SSF52172">
    <property type="entry name" value="CheY-like"/>
    <property type="match status" value="1"/>
</dbReference>
<dbReference type="InterPro" id="IPR018060">
    <property type="entry name" value="HTH_AraC"/>
</dbReference>
<feature type="modified residue" description="4-aspartylphosphate" evidence="12">
    <location>
        <position position="1128"/>
    </location>
</feature>
<dbReference type="Pfam" id="PF00512">
    <property type="entry name" value="HisKA"/>
    <property type="match status" value="1"/>
</dbReference>
<dbReference type="Proteomes" id="UP000237640">
    <property type="component" value="Unassembled WGS sequence"/>
</dbReference>
<keyword evidence="10" id="KW-0238">DNA-binding</keyword>
<keyword evidence="9" id="KW-0805">Transcription regulation</keyword>
<keyword evidence="6 16" id="KW-0418">Kinase</keyword>
<evidence type="ECO:0000256" key="12">
    <source>
        <dbReference type="PROSITE-ProRule" id="PRU00169"/>
    </source>
</evidence>
<dbReference type="SMART" id="SM00448">
    <property type="entry name" value="REC"/>
    <property type="match status" value="1"/>
</dbReference>
<dbReference type="CDD" id="cd00082">
    <property type="entry name" value="HisKA"/>
    <property type="match status" value="1"/>
</dbReference>
<dbReference type="PANTHER" id="PTHR43547">
    <property type="entry name" value="TWO-COMPONENT HISTIDINE KINASE"/>
    <property type="match status" value="1"/>
</dbReference>
<keyword evidence="4" id="KW-0808">Transferase</keyword>
<name>A0A2T0MJ41_9FLAO</name>
<dbReference type="SMART" id="SM00342">
    <property type="entry name" value="HTH_ARAC"/>
    <property type="match status" value="1"/>
</dbReference>
<dbReference type="FunFam" id="1.10.287.130:FF:000045">
    <property type="entry name" value="Two-component system sensor histidine kinase/response regulator"/>
    <property type="match status" value="1"/>
</dbReference>
<dbReference type="SUPFAM" id="SSF46689">
    <property type="entry name" value="Homeodomain-like"/>
    <property type="match status" value="1"/>
</dbReference>
<dbReference type="Gene3D" id="1.10.10.60">
    <property type="entry name" value="Homeodomain-like"/>
    <property type="match status" value="1"/>
</dbReference>
<evidence type="ECO:0000256" key="4">
    <source>
        <dbReference type="ARBA" id="ARBA00022679"/>
    </source>
</evidence>